<dbReference type="AlphaFoldDB" id="Q2IW10"/>
<dbReference type="SUPFAM" id="SSF56219">
    <property type="entry name" value="DNase I-like"/>
    <property type="match status" value="1"/>
</dbReference>
<evidence type="ECO:0000256" key="1">
    <source>
        <dbReference type="ARBA" id="ARBA00007092"/>
    </source>
</evidence>
<comment type="cofactor">
    <cofactor evidence="6">
        <name>Mg(2+)</name>
        <dbReference type="ChEBI" id="CHEBI:18420"/>
    </cofactor>
    <cofactor evidence="6">
        <name>Mn(2+)</name>
        <dbReference type="ChEBI" id="CHEBI:29035"/>
    </cofactor>
    <text evidence="6">Probably binds two magnesium or manganese ions per subunit.</text>
</comment>
<feature type="binding site" evidence="6">
    <location>
        <position position="275"/>
    </location>
    <ligand>
        <name>Mg(2+)</name>
        <dbReference type="ChEBI" id="CHEBI:18420"/>
        <label>1</label>
    </ligand>
</feature>
<name>Q2IW10_RHOP2</name>
<evidence type="ECO:0000313" key="9">
    <source>
        <dbReference type="EMBL" id="ABD07600.1"/>
    </source>
</evidence>
<dbReference type="KEGG" id="rpb:RPB_2898"/>
<keyword evidence="3" id="KW-0378">Hydrolase</keyword>
<dbReference type="InterPro" id="IPR037493">
    <property type="entry name" value="ExoIII-like"/>
</dbReference>
<dbReference type="InterPro" id="IPR005135">
    <property type="entry name" value="Endo/exonuclease/phosphatase"/>
</dbReference>
<dbReference type="GO" id="GO:0006281">
    <property type="term" value="P:DNA repair"/>
    <property type="evidence" value="ECO:0007669"/>
    <property type="project" value="InterPro"/>
</dbReference>
<keyword evidence="10" id="KW-1185">Reference proteome</keyword>
<feature type="binding site" evidence="6">
    <location>
        <position position="276"/>
    </location>
    <ligand>
        <name>Mg(2+)</name>
        <dbReference type="ChEBI" id="CHEBI:18420"/>
        <label>1</label>
    </ligand>
</feature>
<proteinExistence type="inferred from homology"/>
<dbReference type="eggNOG" id="COG0708">
    <property type="taxonomic scope" value="Bacteria"/>
</dbReference>
<dbReference type="InterPro" id="IPR020847">
    <property type="entry name" value="AP_endonuclease_F1_BS"/>
</dbReference>
<dbReference type="GO" id="GO:0003677">
    <property type="term" value="F:DNA binding"/>
    <property type="evidence" value="ECO:0007669"/>
    <property type="project" value="InterPro"/>
</dbReference>
<protein>
    <submittedName>
        <fullName evidence="9">Exodeoxyribonuclease III</fullName>
    </submittedName>
</protein>
<feature type="site" description="Interaction with DNA substrate" evidence="7">
    <location>
        <position position="276"/>
    </location>
</feature>
<evidence type="ECO:0000256" key="7">
    <source>
        <dbReference type="PIRSR" id="PIRSR604808-3"/>
    </source>
</evidence>
<evidence type="ECO:0000256" key="4">
    <source>
        <dbReference type="ARBA" id="ARBA00022842"/>
    </source>
</evidence>
<feature type="binding site" evidence="6">
    <location>
        <position position="175"/>
    </location>
    <ligand>
        <name>Mg(2+)</name>
        <dbReference type="ChEBI" id="CHEBI:18420"/>
        <label>1</label>
    </ligand>
</feature>
<organism evidence="9 10">
    <name type="scientific">Rhodopseudomonas palustris (strain HaA2)</name>
    <dbReference type="NCBI Taxonomy" id="316058"/>
    <lineage>
        <taxon>Bacteria</taxon>
        <taxon>Pseudomonadati</taxon>
        <taxon>Pseudomonadota</taxon>
        <taxon>Alphaproteobacteria</taxon>
        <taxon>Hyphomicrobiales</taxon>
        <taxon>Nitrobacteraceae</taxon>
        <taxon>Rhodopseudomonas</taxon>
    </lineage>
</organism>
<feature type="domain" description="Endonuclease/exonuclease/phosphatase" evidence="8">
    <location>
        <begin position="31"/>
        <end position="276"/>
    </location>
</feature>
<feature type="binding site" evidence="6">
    <location>
        <position position="177"/>
    </location>
    <ligand>
        <name>Mg(2+)</name>
        <dbReference type="ChEBI" id="CHEBI:18420"/>
        <label>1</label>
    </ligand>
</feature>
<dbReference type="InterPro" id="IPR004808">
    <property type="entry name" value="AP_endonuc_1"/>
</dbReference>
<dbReference type="PANTHER" id="PTHR43250:SF1">
    <property type="entry name" value="EXODEOXYRIBONUCLEASE III"/>
    <property type="match status" value="1"/>
</dbReference>
<dbReference type="CDD" id="cd09086">
    <property type="entry name" value="ExoIII-like_AP-endo"/>
    <property type="match status" value="1"/>
</dbReference>
<dbReference type="Gene3D" id="3.60.10.10">
    <property type="entry name" value="Endonuclease/exonuclease/phosphatase"/>
    <property type="match status" value="1"/>
</dbReference>
<dbReference type="EMBL" id="CP000250">
    <property type="protein sequence ID" value="ABD07600.1"/>
    <property type="molecule type" value="Genomic_DNA"/>
</dbReference>
<keyword evidence="6" id="KW-0464">Manganese</keyword>
<dbReference type="PROSITE" id="PS00726">
    <property type="entry name" value="AP_NUCLEASE_F1_1"/>
    <property type="match status" value="1"/>
</dbReference>
<evidence type="ECO:0000256" key="3">
    <source>
        <dbReference type="ARBA" id="ARBA00022801"/>
    </source>
</evidence>
<evidence type="ECO:0000256" key="6">
    <source>
        <dbReference type="PIRSR" id="PIRSR604808-2"/>
    </source>
</evidence>
<dbReference type="STRING" id="316058.RPB_2898"/>
<dbReference type="HOGENOM" id="CLU_027539_0_1_5"/>
<feature type="binding site" evidence="6">
    <location>
        <position position="34"/>
    </location>
    <ligand>
        <name>Mg(2+)</name>
        <dbReference type="ChEBI" id="CHEBI:18420"/>
        <label>1</label>
    </ligand>
</feature>
<dbReference type="GO" id="GO:0046872">
    <property type="term" value="F:metal ion binding"/>
    <property type="evidence" value="ECO:0007669"/>
    <property type="project" value="UniProtKB-KW"/>
</dbReference>
<dbReference type="NCBIfam" id="TIGR00195">
    <property type="entry name" value="exoDNase_III"/>
    <property type="match status" value="1"/>
</dbReference>
<dbReference type="InterPro" id="IPR036691">
    <property type="entry name" value="Endo/exonu/phosph_ase_sf"/>
</dbReference>
<feature type="site" description="Transition state stabilizer" evidence="7">
    <location>
        <position position="177"/>
    </location>
</feature>
<keyword evidence="2 6" id="KW-0479">Metal-binding</keyword>
<evidence type="ECO:0000259" key="8">
    <source>
        <dbReference type="Pfam" id="PF03372"/>
    </source>
</evidence>
<dbReference type="NCBIfam" id="TIGR00633">
    <property type="entry name" value="xth"/>
    <property type="match status" value="1"/>
</dbReference>
<evidence type="ECO:0000256" key="2">
    <source>
        <dbReference type="ARBA" id="ARBA00022723"/>
    </source>
</evidence>
<accession>Q2IW10</accession>
<feature type="active site" description="Proton acceptor" evidence="5">
    <location>
        <position position="276"/>
    </location>
</feature>
<feature type="binding site" evidence="6">
    <location>
        <position position="61"/>
    </location>
    <ligand>
        <name>Mg(2+)</name>
        <dbReference type="ChEBI" id="CHEBI:18420"/>
        <label>1</label>
    </ligand>
</feature>
<reference evidence="9 10" key="1">
    <citation type="submission" date="2006-01" db="EMBL/GenBank/DDBJ databases">
        <title>Complete sequence of Rhodopseudomonas palustris HaA2.</title>
        <authorList>
            <consortium name="US DOE Joint Genome Institute"/>
            <person name="Copeland A."/>
            <person name="Lucas S."/>
            <person name="Lapidus A."/>
            <person name="Barry K."/>
            <person name="Detter J.C."/>
            <person name="Glavina T."/>
            <person name="Hammon N."/>
            <person name="Israni S."/>
            <person name="Pitluck S."/>
            <person name="Chain P."/>
            <person name="Malfatti S."/>
            <person name="Shin M."/>
            <person name="Vergez L."/>
            <person name="Schmutz J."/>
            <person name="Larimer F."/>
            <person name="Land M."/>
            <person name="Hauser L."/>
            <person name="Pelletier D.A."/>
            <person name="Kyrpides N."/>
            <person name="Anderson I."/>
            <person name="Oda Y."/>
            <person name="Harwood C.S."/>
            <person name="Richardson P."/>
        </authorList>
    </citation>
    <scope>NUCLEOTIDE SEQUENCE [LARGE SCALE GENOMIC DNA]</scope>
    <source>
        <strain evidence="9 10">HaA2</strain>
    </source>
</reference>
<feature type="site" description="Important for catalytic activity" evidence="7">
    <location>
        <position position="246"/>
    </location>
</feature>
<feature type="active site" description="Proton donor/acceptor" evidence="5">
    <location>
        <position position="175"/>
    </location>
</feature>
<gene>
    <name evidence="9" type="ordered locus">RPB_2898</name>
</gene>
<evidence type="ECO:0000313" key="10">
    <source>
        <dbReference type="Proteomes" id="UP000008809"/>
    </source>
</evidence>
<dbReference type="GO" id="GO:0004519">
    <property type="term" value="F:endonuclease activity"/>
    <property type="evidence" value="ECO:0007669"/>
    <property type="project" value="InterPro"/>
</dbReference>
<keyword evidence="4 6" id="KW-0460">Magnesium</keyword>
<evidence type="ECO:0000256" key="5">
    <source>
        <dbReference type="PIRSR" id="PIRSR604808-1"/>
    </source>
</evidence>
<dbReference type="PROSITE" id="PS51435">
    <property type="entry name" value="AP_NUCLEASE_F1_4"/>
    <property type="match status" value="1"/>
</dbReference>
<dbReference type="Proteomes" id="UP000008809">
    <property type="component" value="Chromosome"/>
</dbReference>
<sequence>MMASCNEQPCNCRPTHAFPRGASEEAPLKIATFNVNNVNKRLPVLLGWLKAAKPDIVCLQELKAAQDDFPEAALLKAGYSAAWVGQKTWNGVAILARKRAEIVVTRRALPGDAKDLQSRYLEAAVAGMIVGCLYAPNGNPQPGPKFQYKLAWMKRLNRHAAKLLKSGVPVVLAGDFNVVPTPADIYPTRSWDKDALLQPEPRALFAALLKQGWTDALRALHPEQAPYTFWTYWRNRFERDHGLRIDHLLLDPASAQRLARGGVDRAIRGAPDASDHAPAWIVLK</sequence>
<dbReference type="GO" id="GO:0008311">
    <property type="term" value="F:double-stranded DNA 3'-5' DNA exonuclease activity"/>
    <property type="evidence" value="ECO:0007669"/>
    <property type="project" value="InterPro"/>
</dbReference>
<dbReference type="PANTHER" id="PTHR43250">
    <property type="entry name" value="EXODEOXYRIBONUCLEASE III"/>
    <property type="match status" value="1"/>
</dbReference>
<comment type="similarity">
    <text evidence="1">Belongs to the DNA repair enzymes AP/ExoA family.</text>
</comment>
<dbReference type="Pfam" id="PF03372">
    <property type="entry name" value="Exo_endo_phos"/>
    <property type="match status" value="1"/>
</dbReference>
<feature type="active site" evidence="5">
    <location>
        <position position="134"/>
    </location>
</feature>